<sequence>MSNNKTNRWLILFTGIFANLCIGAAYSYSVFRKPLMVLLGATASQVTIPYTLSLALMPISMIIAGKIQDKKGPKLTMFIGGLIYSAGFLLAGYAKNIQFLYISYGILGGLGLGAVYSCTVVNTVKWFPDKRGLAGGLISGGLGGGSVIFAPLGVSLMKTYSPLSTFQIFGGLFIIVISIASFFAVAPPAGYKPEGWTPPVAKAGNTLNVSIDKNWRQMLSDPLFFTAWITLIIAAVSGIMIIGFASSIGQEVVGLTPAAAAIGVSILGVANTLGRPIWGSISDKLGRYNSMIVMFIISAASMFLLSTMASSFSVFVIALIGIGSCYGGFFGLYPAVTGDMFGMKNMGMNWGVMFTAFAPAAIFGPMLAAQVRAINNGDYSLAFMIAGGLSIIGIFLTLFSQSIVRKNKINAMAAEMNSK</sequence>
<feature type="transmembrane region" description="Helical" evidence="6">
    <location>
        <begin position="35"/>
        <end position="63"/>
    </location>
</feature>
<dbReference type="EMBL" id="JAGGKC010000071">
    <property type="protein sequence ID" value="MBP1921015.1"/>
    <property type="molecule type" value="Genomic_DNA"/>
</dbReference>
<dbReference type="InterPro" id="IPR050327">
    <property type="entry name" value="Proton-linked_MCT"/>
</dbReference>
<feature type="transmembrane region" description="Helical" evidence="6">
    <location>
        <begin position="133"/>
        <end position="154"/>
    </location>
</feature>
<protein>
    <submittedName>
        <fullName evidence="8">OFA family oxalate/formate antiporter-like MFS transporter</fullName>
    </submittedName>
</protein>
<organism evidence="8 9">
    <name type="scientific">Youngiibacter multivorans</name>
    <dbReference type="NCBI Taxonomy" id="937251"/>
    <lineage>
        <taxon>Bacteria</taxon>
        <taxon>Bacillati</taxon>
        <taxon>Bacillota</taxon>
        <taxon>Clostridia</taxon>
        <taxon>Eubacteriales</taxon>
        <taxon>Clostridiaceae</taxon>
        <taxon>Youngiibacter</taxon>
    </lineage>
</organism>
<keyword evidence="5 6" id="KW-0472">Membrane</keyword>
<dbReference type="PROSITE" id="PS50850">
    <property type="entry name" value="MFS"/>
    <property type="match status" value="1"/>
</dbReference>
<evidence type="ECO:0000256" key="1">
    <source>
        <dbReference type="ARBA" id="ARBA00004651"/>
    </source>
</evidence>
<dbReference type="Gene3D" id="1.20.1250.20">
    <property type="entry name" value="MFS general substrate transporter like domains"/>
    <property type="match status" value="2"/>
</dbReference>
<feature type="transmembrane region" description="Helical" evidence="6">
    <location>
        <begin position="348"/>
        <end position="367"/>
    </location>
</feature>
<reference evidence="8 9" key="1">
    <citation type="submission" date="2021-03" db="EMBL/GenBank/DDBJ databases">
        <title>Genomic Encyclopedia of Type Strains, Phase IV (KMG-IV): sequencing the most valuable type-strain genomes for metagenomic binning, comparative biology and taxonomic classification.</title>
        <authorList>
            <person name="Goeker M."/>
        </authorList>
    </citation>
    <scope>NUCLEOTIDE SEQUENCE [LARGE SCALE GENOMIC DNA]</scope>
    <source>
        <strain evidence="8 9">DSM 6139</strain>
    </source>
</reference>
<name>A0ABS4G8X4_9CLOT</name>
<feature type="transmembrane region" description="Helical" evidence="6">
    <location>
        <begin position="223"/>
        <end position="246"/>
    </location>
</feature>
<feature type="transmembrane region" description="Helical" evidence="6">
    <location>
        <begin position="75"/>
        <end position="94"/>
    </location>
</feature>
<comment type="subcellular location">
    <subcellularLocation>
        <location evidence="1">Cell membrane</location>
        <topology evidence="1">Multi-pass membrane protein</topology>
    </subcellularLocation>
</comment>
<dbReference type="PANTHER" id="PTHR11360">
    <property type="entry name" value="MONOCARBOXYLATE TRANSPORTER"/>
    <property type="match status" value="1"/>
</dbReference>
<evidence type="ECO:0000259" key="7">
    <source>
        <dbReference type="PROSITE" id="PS50850"/>
    </source>
</evidence>
<keyword evidence="3 6" id="KW-0812">Transmembrane</keyword>
<gene>
    <name evidence="8" type="ORF">J2Z34_003538</name>
</gene>
<evidence type="ECO:0000256" key="5">
    <source>
        <dbReference type="ARBA" id="ARBA00023136"/>
    </source>
</evidence>
<evidence type="ECO:0000256" key="3">
    <source>
        <dbReference type="ARBA" id="ARBA00022692"/>
    </source>
</evidence>
<dbReference type="Pfam" id="PF07690">
    <property type="entry name" value="MFS_1"/>
    <property type="match status" value="1"/>
</dbReference>
<feature type="transmembrane region" description="Helical" evidence="6">
    <location>
        <begin position="166"/>
        <end position="186"/>
    </location>
</feature>
<feature type="domain" description="Major facilitator superfamily (MFS) profile" evidence="7">
    <location>
        <begin position="7"/>
        <end position="405"/>
    </location>
</feature>
<feature type="transmembrane region" description="Helical" evidence="6">
    <location>
        <begin position="9"/>
        <end position="29"/>
    </location>
</feature>
<comment type="caution">
    <text evidence="8">The sequence shown here is derived from an EMBL/GenBank/DDBJ whole genome shotgun (WGS) entry which is preliminary data.</text>
</comment>
<keyword evidence="9" id="KW-1185">Reference proteome</keyword>
<evidence type="ECO:0000313" key="8">
    <source>
        <dbReference type="EMBL" id="MBP1921015.1"/>
    </source>
</evidence>
<dbReference type="RefSeq" id="WP_209461161.1">
    <property type="nucleotide sequence ID" value="NZ_JAGGKC010000071.1"/>
</dbReference>
<dbReference type="SUPFAM" id="SSF103473">
    <property type="entry name" value="MFS general substrate transporter"/>
    <property type="match status" value="1"/>
</dbReference>
<feature type="transmembrane region" description="Helical" evidence="6">
    <location>
        <begin position="312"/>
        <end position="336"/>
    </location>
</feature>
<evidence type="ECO:0000313" key="9">
    <source>
        <dbReference type="Proteomes" id="UP001519271"/>
    </source>
</evidence>
<feature type="transmembrane region" description="Helical" evidence="6">
    <location>
        <begin position="285"/>
        <end position="306"/>
    </location>
</feature>
<dbReference type="InterPro" id="IPR036259">
    <property type="entry name" value="MFS_trans_sf"/>
</dbReference>
<dbReference type="InterPro" id="IPR011701">
    <property type="entry name" value="MFS"/>
</dbReference>
<evidence type="ECO:0000256" key="6">
    <source>
        <dbReference type="SAM" id="Phobius"/>
    </source>
</evidence>
<feature type="transmembrane region" description="Helical" evidence="6">
    <location>
        <begin position="252"/>
        <end position="273"/>
    </location>
</feature>
<feature type="transmembrane region" description="Helical" evidence="6">
    <location>
        <begin position="100"/>
        <end position="121"/>
    </location>
</feature>
<accession>A0ABS4G8X4</accession>
<evidence type="ECO:0000256" key="4">
    <source>
        <dbReference type="ARBA" id="ARBA00022989"/>
    </source>
</evidence>
<feature type="transmembrane region" description="Helical" evidence="6">
    <location>
        <begin position="379"/>
        <end position="399"/>
    </location>
</feature>
<dbReference type="InterPro" id="IPR020846">
    <property type="entry name" value="MFS_dom"/>
</dbReference>
<keyword evidence="4 6" id="KW-1133">Transmembrane helix</keyword>
<evidence type="ECO:0000256" key="2">
    <source>
        <dbReference type="ARBA" id="ARBA00022448"/>
    </source>
</evidence>
<keyword evidence="2" id="KW-0813">Transport</keyword>
<proteinExistence type="predicted"/>
<dbReference type="Proteomes" id="UP001519271">
    <property type="component" value="Unassembled WGS sequence"/>
</dbReference>
<dbReference type="CDD" id="cd17353">
    <property type="entry name" value="MFS_OFA_like"/>
    <property type="match status" value="1"/>
</dbReference>